<feature type="compositionally biased region" description="Low complexity" evidence="1">
    <location>
        <begin position="1063"/>
        <end position="1085"/>
    </location>
</feature>
<comment type="caution">
    <text evidence="2">The sequence shown here is derived from an EMBL/GenBank/DDBJ whole genome shotgun (WGS) entry which is preliminary data.</text>
</comment>
<organism evidence="2 3">
    <name type="scientific">Petrolisthes cinctipes</name>
    <name type="common">Flat porcelain crab</name>
    <dbReference type="NCBI Taxonomy" id="88211"/>
    <lineage>
        <taxon>Eukaryota</taxon>
        <taxon>Metazoa</taxon>
        <taxon>Ecdysozoa</taxon>
        <taxon>Arthropoda</taxon>
        <taxon>Crustacea</taxon>
        <taxon>Multicrustacea</taxon>
        <taxon>Malacostraca</taxon>
        <taxon>Eumalacostraca</taxon>
        <taxon>Eucarida</taxon>
        <taxon>Decapoda</taxon>
        <taxon>Pleocyemata</taxon>
        <taxon>Anomura</taxon>
        <taxon>Galatheoidea</taxon>
        <taxon>Porcellanidae</taxon>
        <taxon>Petrolisthes</taxon>
    </lineage>
</organism>
<sequence>MVTNGCVFLPQSRFTSSVGDLSRGLRDEEALSDLNDDQATSSTSCFRGSKLTLKQRHDQEEELVLEDNDEYSSGRPTSPPPSSSAPPTIVSSAVRNDTHLSDLKFVIEDEPCDSGRSPSRRAARSSKASKSKSKAKPKPKAKPTKSPRTGKVKRGQARRNSGGGGCGVAQVEEVVFSLDPEQQVSPSRSSRTPEGNQSALQNNRGNDIPISDRSVDKPANDNSYEDEDDDDDDDDDDGVVIEDMKTGLQTNLNSKKGKGIGGKVRDKFFPSRNLPSKKKMNRTKKVEKYVDSLQLADLNDHGRVTPLFIGEESLSSEDFNKKRKDLLLRKPKNFMEGDEEEITLDPSYMSPKNKIRDIKKSEQKRKGRMGLCTESVEEECELDCPTYVTEEKMTGLMLAGISENGKGSSSTYPPDNVPSTTTMLSPEEYEEYIGDTLQKDYPELTGVSTEPAPTQYQEPAGEDYCSEPQYEYQEQQEQQYQEEPYQDVQYYDPEQVQQEEEFVQQQQQQQYQHQAAALQPTGPLSGSASMNFMDDHSPTGNGNGDFYHQCVAKYPRGPPRKACGSFSLDASMPVSCDTLASRPLKTLCSPSVPVESSSHSHTNSHECISRFASQFRTSCVTSVGVSSSSSGGDGGAGNDSVVTMCINGDSSSDDKAHQTTTNVVVNNSPSASASDSRTSSTSTSERSSMSISSAASSSVSNINKNRSSLFLPTSTTSLPEISVEPPTPQAPKPKDCYDRENKVKYDLLVPGYRSMFLTVPGNEDNYSDRFLPRYSPDDENGEDEQVEEESSSDDDVVHKPKALAFLTGVAENRGLKRYGSSCDIDRLTSRGMEKESTYTYDDDDDDCNGNYDSSNLTSKVGGTGCGAFVAGKLAMFEKVVEEEHQKFVECQEVRKRIYRMPKKSGEYIEKFYSPQVIDSVDARAIERGSSPSFYDDEYADHMATSDTPYGGRSSPPNLTRSRISHSTHYNPSRSPSPNSFRSPPKSPSPVLRSSSPVPKFSIPKSPSPLRARSATPYSPPLSPLPIHKSAPRFQVTSPGHYDNHDSYDYACGGRPLSPDSTRQRSPTPTSTRQRSPTPTSIPPRINLEQENTSLQERTNEALEMLDMSYLDELPWGVDAHPDLPASSPSPARMSQSSGRKTSMGGRRQEEEEEEEEEERYYEERCRSPTPPATTTTTNMARSPPTSPPPSSSTPDPLEDLFEIEDQESMGSTTSIGGRRNKRAAPKRPTTPPDGTTTSSGSGNNNNKIGGFFGRVKKGMEADVDKVKKIKEKVKKSKDEVKKERKDEAKTAGGGGGGGKRQVFQLFKKSSEPSTAEDAPKSPKKDKAAGGKKRLFGRGGKENFLGRAPNIEHHNDPQVARMAGESFDRESFNLDEGEEVL</sequence>
<feature type="region of interest" description="Disordered" evidence="1">
    <location>
        <begin position="105"/>
        <end position="285"/>
    </location>
</feature>
<gene>
    <name evidence="2" type="ORF">Pcinc_034281</name>
</gene>
<reference evidence="2" key="1">
    <citation type="submission" date="2023-10" db="EMBL/GenBank/DDBJ databases">
        <title>Genome assemblies of two species of porcelain crab, Petrolisthes cinctipes and Petrolisthes manimaculis (Anomura: Porcellanidae).</title>
        <authorList>
            <person name="Angst P."/>
        </authorList>
    </citation>
    <scope>NUCLEOTIDE SEQUENCE</scope>
    <source>
        <strain evidence="2">PB745_01</strain>
        <tissue evidence="2">Gill</tissue>
    </source>
</reference>
<feature type="compositionally biased region" description="Polar residues" evidence="1">
    <location>
        <begin position="405"/>
        <end position="422"/>
    </location>
</feature>
<accession>A0AAE1EQN0</accession>
<feature type="compositionally biased region" description="Low complexity" evidence="1">
    <location>
        <begin position="970"/>
        <end position="999"/>
    </location>
</feature>
<feature type="compositionally biased region" description="Low complexity" evidence="1">
    <location>
        <begin position="1124"/>
        <end position="1137"/>
    </location>
</feature>
<evidence type="ECO:0000313" key="3">
    <source>
        <dbReference type="Proteomes" id="UP001286313"/>
    </source>
</evidence>
<feature type="compositionally biased region" description="Basic and acidic residues" evidence="1">
    <location>
        <begin position="1276"/>
        <end position="1289"/>
    </location>
</feature>
<feature type="compositionally biased region" description="Basic and acidic residues" evidence="1">
    <location>
        <begin position="1257"/>
        <end position="1266"/>
    </location>
</feature>
<feature type="compositionally biased region" description="Acidic residues" evidence="1">
    <location>
        <begin position="60"/>
        <end position="70"/>
    </location>
</feature>
<feature type="compositionally biased region" description="Polar residues" evidence="1">
    <location>
        <begin position="954"/>
        <end position="969"/>
    </location>
</feature>
<dbReference type="EMBL" id="JAWQEG010004971">
    <property type="protein sequence ID" value="KAK3859622.1"/>
    <property type="molecule type" value="Genomic_DNA"/>
</dbReference>
<feature type="compositionally biased region" description="Polar residues" evidence="1">
    <location>
        <begin position="446"/>
        <end position="457"/>
    </location>
</feature>
<feature type="region of interest" description="Disordered" evidence="1">
    <location>
        <begin position="32"/>
        <end position="90"/>
    </location>
</feature>
<feature type="compositionally biased region" description="Low complexity" evidence="1">
    <location>
        <begin position="1172"/>
        <end position="1183"/>
    </location>
</feature>
<feature type="compositionally biased region" description="Polar residues" evidence="1">
    <location>
        <begin position="37"/>
        <end position="46"/>
    </location>
</feature>
<protein>
    <submittedName>
        <fullName evidence="2">Uncharacterized protein</fullName>
    </submittedName>
</protein>
<dbReference type="Proteomes" id="UP001286313">
    <property type="component" value="Unassembled WGS sequence"/>
</dbReference>
<feature type="region of interest" description="Disordered" evidence="1">
    <location>
        <begin position="341"/>
        <end position="372"/>
    </location>
</feature>
<feature type="region of interest" description="Disordered" evidence="1">
    <location>
        <begin position="717"/>
        <end position="738"/>
    </location>
</feature>
<evidence type="ECO:0000256" key="1">
    <source>
        <dbReference type="SAM" id="MobiDB-lite"/>
    </source>
</evidence>
<feature type="compositionally biased region" description="Low complexity" evidence="1">
    <location>
        <begin position="1232"/>
        <end position="1246"/>
    </location>
</feature>
<feature type="region of interest" description="Disordered" evidence="1">
    <location>
        <begin position="765"/>
        <end position="796"/>
    </location>
</feature>
<feature type="compositionally biased region" description="Basic and acidic residues" evidence="1">
    <location>
        <begin position="1317"/>
        <end position="1328"/>
    </location>
</feature>
<feature type="compositionally biased region" description="Acidic residues" evidence="1">
    <location>
        <begin position="223"/>
        <end position="240"/>
    </location>
</feature>
<feature type="compositionally biased region" description="Low complexity" evidence="1">
    <location>
        <begin position="467"/>
        <end position="483"/>
    </location>
</feature>
<feature type="compositionally biased region" description="Acidic residues" evidence="1">
    <location>
        <begin position="777"/>
        <end position="794"/>
    </location>
</feature>
<evidence type="ECO:0000313" key="2">
    <source>
        <dbReference type="EMBL" id="KAK3859622.1"/>
    </source>
</evidence>
<feature type="compositionally biased region" description="Polar residues" evidence="1">
    <location>
        <begin position="180"/>
        <end position="205"/>
    </location>
</feature>
<name>A0AAE1EQN0_PETCI</name>
<feature type="region of interest" description="Disordered" evidence="1">
    <location>
        <begin position="1114"/>
        <end position="1380"/>
    </location>
</feature>
<feature type="region of interest" description="Disordered" evidence="1">
    <location>
        <begin position="930"/>
        <end position="1100"/>
    </location>
</feature>
<feature type="region of interest" description="Disordered" evidence="1">
    <location>
        <begin position="443"/>
        <end position="483"/>
    </location>
</feature>
<feature type="compositionally biased region" description="Basic residues" evidence="1">
    <location>
        <begin position="118"/>
        <end position="157"/>
    </location>
</feature>
<feature type="compositionally biased region" description="Acidic residues" evidence="1">
    <location>
        <begin position="1150"/>
        <end position="1160"/>
    </location>
</feature>
<proteinExistence type="predicted"/>
<keyword evidence="3" id="KW-1185">Reference proteome</keyword>
<feature type="compositionally biased region" description="Acidic residues" evidence="1">
    <location>
        <begin position="1196"/>
        <end position="1207"/>
    </location>
</feature>
<feature type="region of interest" description="Disordered" evidence="1">
    <location>
        <begin position="663"/>
        <end position="698"/>
    </location>
</feature>
<feature type="region of interest" description="Disordered" evidence="1">
    <location>
        <begin position="401"/>
        <end position="422"/>
    </location>
</feature>